<dbReference type="InterPro" id="IPR045336">
    <property type="entry name" value="MmgE_PrpD_N"/>
</dbReference>
<comment type="caution">
    <text evidence="4">The sequence shown here is derived from an EMBL/GenBank/DDBJ whole genome shotgun (WGS) entry which is preliminary data.</text>
</comment>
<dbReference type="PANTHER" id="PTHR16943">
    <property type="entry name" value="2-METHYLCITRATE DEHYDRATASE-RELATED"/>
    <property type="match status" value="1"/>
</dbReference>
<dbReference type="Pfam" id="PF19305">
    <property type="entry name" value="MmgE_PrpD_C"/>
    <property type="match status" value="1"/>
</dbReference>
<dbReference type="InterPro" id="IPR005656">
    <property type="entry name" value="MmgE_PrpD"/>
</dbReference>
<feature type="domain" description="MmgE/PrpD C-terminal" evidence="3">
    <location>
        <begin position="265"/>
        <end position="422"/>
    </location>
</feature>
<keyword evidence="5" id="KW-1185">Reference proteome</keyword>
<evidence type="ECO:0000256" key="1">
    <source>
        <dbReference type="ARBA" id="ARBA00006174"/>
    </source>
</evidence>
<dbReference type="Proteomes" id="UP000661077">
    <property type="component" value="Unassembled WGS sequence"/>
</dbReference>
<dbReference type="Gene3D" id="3.30.1330.120">
    <property type="entry name" value="2-methylcitrate dehydratase PrpD"/>
    <property type="match status" value="1"/>
</dbReference>
<protein>
    <submittedName>
        <fullName evidence="4">MmgE/PrpD family protein</fullName>
    </submittedName>
</protein>
<dbReference type="SUPFAM" id="SSF103378">
    <property type="entry name" value="2-methylcitrate dehydratase PrpD"/>
    <property type="match status" value="1"/>
</dbReference>
<evidence type="ECO:0000259" key="2">
    <source>
        <dbReference type="Pfam" id="PF03972"/>
    </source>
</evidence>
<sequence length="454" mass="48763">MASFVVSTRYEDIPEHTREMAKRCLLDGLGVSLAATGLAPVCRPFVEHAMEQGGHTQSTVFASGVRLPAAMAAFANGALAHALDFEDAHDESLLHPNAPTIPAALAVCEAFGPIEGKELIAALVLGCDVACRLSLALRVPLDEYGWYPPPMIAAFGATAAVGRLLKLNEQQLIDAFSLTLGQATCSAELKFSPHSDIRAVRDAFPAQIAVTSVLLARKGVRGFDRPFEGRAGFFALYARGAYEPETVTHAFGESFAIDRISFKPYPSCRGTHVYIEAAAQLVREHRIDSSDIVSIKLVGSRLNLMLAEPVAQKRRPATAIDAKFSLPFTVATALRCGTVTLDDFTDRALQDAAVLDLAGRANFSADPARGTAGPDVLRGSVELELSGGRRVKLQIDQPSGSPSRPASEAALIEKFRDCCRRARSEPAPPLIDRWVEQILTLEKCADAGEIARLM</sequence>
<evidence type="ECO:0000259" key="3">
    <source>
        <dbReference type="Pfam" id="PF19305"/>
    </source>
</evidence>
<comment type="similarity">
    <text evidence="1">Belongs to the PrpD family.</text>
</comment>
<organism evidence="4 5">
    <name type="scientific">Steroidobacter gossypii</name>
    <dbReference type="NCBI Taxonomy" id="2805490"/>
    <lineage>
        <taxon>Bacteria</taxon>
        <taxon>Pseudomonadati</taxon>
        <taxon>Pseudomonadota</taxon>
        <taxon>Gammaproteobacteria</taxon>
        <taxon>Steroidobacterales</taxon>
        <taxon>Steroidobacteraceae</taxon>
        <taxon>Steroidobacter</taxon>
    </lineage>
</organism>
<proteinExistence type="inferred from homology"/>
<gene>
    <name evidence="4" type="ORF">JM946_07795</name>
</gene>
<accession>A0ABS1WUI9</accession>
<dbReference type="InterPro" id="IPR042183">
    <property type="entry name" value="MmgE/PrpD_sf_1"/>
</dbReference>
<feature type="domain" description="MmgE/PrpD N-terminal" evidence="2">
    <location>
        <begin position="1"/>
        <end position="240"/>
    </location>
</feature>
<evidence type="ECO:0000313" key="5">
    <source>
        <dbReference type="Proteomes" id="UP000661077"/>
    </source>
</evidence>
<dbReference type="Pfam" id="PF03972">
    <property type="entry name" value="MmgE_PrpD_N"/>
    <property type="match status" value="1"/>
</dbReference>
<evidence type="ECO:0000313" key="4">
    <source>
        <dbReference type="EMBL" id="MBM0104644.1"/>
    </source>
</evidence>
<dbReference type="InterPro" id="IPR036148">
    <property type="entry name" value="MmgE/PrpD_sf"/>
</dbReference>
<dbReference type="InterPro" id="IPR045337">
    <property type="entry name" value="MmgE_PrpD_C"/>
</dbReference>
<dbReference type="Gene3D" id="1.10.4100.10">
    <property type="entry name" value="2-methylcitrate dehydratase PrpD"/>
    <property type="match status" value="1"/>
</dbReference>
<dbReference type="EMBL" id="JAEVLS010000002">
    <property type="protein sequence ID" value="MBM0104644.1"/>
    <property type="molecule type" value="Genomic_DNA"/>
</dbReference>
<dbReference type="InterPro" id="IPR042188">
    <property type="entry name" value="MmgE/PrpD_sf_2"/>
</dbReference>
<name>A0ABS1WUI9_9GAMM</name>
<reference evidence="4 5" key="1">
    <citation type="journal article" date="2021" name="Int. J. Syst. Evol. Microbiol.">
        <title>Steroidobacter gossypii sp. nov., isolated from soil of cotton cropping field.</title>
        <authorList>
            <person name="Huang R."/>
            <person name="Yang S."/>
            <person name="Zhen C."/>
            <person name="Liu W."/>
        </authorList>
    </citation>
    <scope>NUCLEOTIDE SEQUENCE [LARGE SCALE GENOMIC DNA]</scope>
    <source>
        <strain evidence="4 5">S1-65</strain>
    </source>
</reference>
<dbReference type="PANTHER" id="PTHR16943:SF8">
    <property type="entry name" value="2-METHYLCITRATE DEHYDRATASE"/>
    <property type="match status" value="1"/>
</dbReference>